<name>A0A915E6D9_9BILA</name>
<proteinExistence type="predicted"/>
<organism evidence="1 2">
    <name type="scientific">Ditylenchus dipsaci</name>
    <dbReference type="NCBI Taxonomy" id="166011"/>
    <lineage>
        <taxon>Eukaryota</taxon>
        <taxon>Metazoa</taxon>
        <taxon>Ecdysozoa</taxon>
        <taxon>Nematoda</taxon>
        <taxon>Chromadorea</taxon>
        <taxon>Rhabditida</taxon>
        <taxon>Tylenchina</taxon>
        <taxon>Tylenchomorpha</taxon>
        <taxon>Sphaerularioidea</taxon>
        <taxon>Anguinidae</taxon>
        <taxon>Anguininae</taxon>
        <taxon>Ditylenchus</taxon>
    </lineage>
</organism>
<dbReference type="WBParaSite" id="jg26683">
    <property type="protein sequence ID" value="jg26683"/>
    <property type="gene ID" value="jg26683"/>
</dbReference>
<reference evidence="2" key="1">
    <citation type="submission" date="2022-11" db="UniProtKB">
        <authorList>
            <consortium name="WormBaseParasite"/>
        </authorList>
    </citation>
    <scope>IDENTIFICATION</scope>
</reference>
<dbReference type="AlphaFoldDB" id="A0A915E6D9"/>
<sequence>MEVTFQDYQNRQGRVTVNDDPSTIDLIEAIAQRLVSLIFLNFGGSLKSLNGNSANKLSSVNGKLPQTLLGSYASAEKFSRSPT</sequence>
<evidence type="ECO:0000313" key="1">
    <source>
        <dbReference type="Proteomes" id="UP000887574"/>
    </source>
</evidence>
<protein>
    <submittedName>
        <fullName evidence="2">Uncharacterized protein</fullName>
    </submittedName>
</protein>
<keyword evidence="1" id="KW-1185">Reference proteome</keyword>
<evidence type="ECO:0000313" key="2">
    <source>
        <dbReference type="WBParaSite" id="jg26683"/>
    </source>
</evidence>
<dbReference type="Proteomes" id="UP000887574">
    <property type="component" value="Unplaced"/>
</dbReference>
<accession>A0A915E6D9</accession>